<evidence type="ECO:0000256" key="1">
    <source>
        <dbReference type="SAM" id="MobiDB-lite"/>
    </source>
</evidence>
<feature type="compositionally biased region" description="Basic residues" evidence="1">
    <location>
        <begin position="381"/>
        <end position="390"/>
    </location>
</feature>
<keyword evidence="4" id="KW-1185">Reference proteome</keyword>
<evidence type="ECO:0000313" key="3">
    <source>
        <dbReference type="EMBL" id="PAA61179.1"/>
    </source>
</evidence>
<dbReference type="CDD" id="cd22094">
    <property type="entry name" value="F-box_FBXO16-like"/>
    <property type="match status" value="1"/>
</dbReference>
<accession>A0A267EK19</accession>
<dbReference type="PROSITE" id="PS50181">
    <property type="entry name" value="FBOX"/>
    <property type="match status" value="1"/>
</dbReference>
<sequence>MQKHSSVSLGRNEADVVMFQERCGLVMKWFSKWNPEQRRVLLHELLVDCTIKESDFLHQHTQRYVPQVRVDMTVELPRRLSLKIFSYLDPRSLCRCAQVNSRWHWLSEANEVWLPKCNRLRWLLPPEGHEDIQRTMRWTGGALLPDGVYKRLYRDNLLSLQHDGVALMERHRLLETSRRQDAQVEAERQTRLETSRRRQLPLMQAPWHSSGAAPAHRFNVLDSQDIQRMDSRRRDPPPRNTMRSVVQVPSGRPFCSSINISGSSPERAELRGTTATMLNTSRSFHATRALFSESTTQTPAALWRAASAAAAAAAAASDEDGNDEKKKKDKKKKKKNDKAGSGEDESDSEGGDKKKDKKKKKKDKAGSGKDESDSDGDEKKKDKKKKKKKDKAGSGKDESDSDGDEKKKDKKKKKKKDKAGSSEDESDSDGGDKKKKDKKKKKKEKAGSSEDESDSDGSDKKKKDKNKKKKKEKAGSSEDESDSDGGDKKKKDKKKKKKKDKAGSGEDESDSGAEEDKKKKDKKKKKKKDGSEEEEDSKGEGK</sequence>
<dbReference type="AlphaFoldDB" id="A0A267EK19"/>
<feature type="region of interest" description="Disordered" evidence="1">
    <location>
        <begin position="314"/>
        <end position="542"/>
    </location>
</feature>
<dbReference type="InterPro" id="IPR001810">
    <property type="entry name" value="F-box_dom"/>
</dbReference>
<protein>
    <recommendedName>
        <fullName evidence="2">F-box domain-containing protein</fullName>
    </recommendedName>
</protein>
<dbReference type="SUPFAM" id="SSF81383">
    <property type="entry name" value="F-box domain"/>
    <property type="match status" value="1"/>
</dbReference>
<dbReference type="EMBL" id="NIVC01002063">
    <property type="protein sequence ID" value="PAA61179.1"/>
    <property type="molecule type" value="Genomic_DNA"/>
</dbReference>
<feature type="compositionally biased region" description="Basic residues" evidence="1">
    <location>
        <begin position="433"/>
        <end position="444"/>
    </location>
</feature>
<dbReference type="SMART" id="SM00256">
    <property type="entry name" value="FBOX"/>
    <property type="match status" value="1"/>
</dbReference>
<feature type="compositionally biased region" description="Basic and acidic residues" evidence="1">
    <location>
        <begin position="178"/>
        <end position="196"/>
    </location>
</feature>
<evidence type="ECO:0000259" key="2">
    <source>
        <dbReference type="PROSITE" id="PS50181"/>
    </source>
</evidence>
<name>A0A267EK19_9PLAT</name>
<gene>
    <name evidence="3" type="ORF">BOX15_Mlig016352g1</name>
</gene>
<dbReference type="Gene3D" id="1.20.1280.50">
    <property type="match status" value="1"/>
</dbReference>
<feature type="compositionally biased region" description="Basic residues" evidence="1">
    <location>
        <begin position="488"/>
        <end position="500"/>
    </location>
</feature>
<dbReference type="Proteomes" id="UP000215902">
    <property type="component" value="Unassembled WGS sequence"/>
</dbReference>
<feature type="compositionally biased region" description="Basic residues" evidence="1">
    <location>
        <begin position="460"/>
        <end position="472"/>
    </location>
</feature>
<proteinExistence type="predicted"/>
<feature type="compositionally biased region" description="Basic residues" evidence="1">
    <location>
        <begin position="408"/>
        <end position="417"/>
    </location>
</feature>
<dbReference type="Pfam" id="PF12937">
    <property type="entry name" value="F-box-like"/>
    <property type="match status" value="1"/>
</dbReference>
<feature type="compositionally biased region" description="Acidic residues" evidence="1">
    <location>
        <begin position="531"/>
        <end position="542"/>
    </location>
</feature>
<comment type="caution">
    <text evidence="3">The sequence shown here is derived from an EMBL/GenBank/DDBJ whole genome shotgun (WGS) entry which is preliminary data.</text>
</comment>
<feature type="non-terminal residue" evidence="3">
    <location>
        <position position="542"/>
    </location>
</feature>
<feature type="region of interest" description="Disordered" evidence="1">
    <location>
        <begin position="178"/>
        <end position="244"/>
    </location>
</feature>
<feature type="compositionally biased region" description="Basic and acidic residues" evidence="1">
    <location>
        <begin position="225"/>
        <end position="237"/>
    </location>
</feature>
<feature type="compositionally biased region" description="Basic residues" evidence="1">
    <location>
        <begin position="327"/>
        <end position="336"/>
    </location>
</feature>
<dbReference type="InterPro" id="IPR036047">
    <property type="entry name" value="F-box-like_dom_sf"/>
</dbReference>
<reference evidence="3 4" key="1">
    <citation type="submission" date="2017-06" db="EMBL/GenBank/DDBJ databases">
        <title>A platform for efficient transgenesis in Macrostomum lignano, a flatworm model organism for stem cell research.</title>
        <authorList>
            <person name="Berezikov E."/>
        </authorList>
    </citation>
    <scope>NUCLEOTIDE SEQUENCE [LARGE SCALE GENOMIC DNA]</scope>
    <source>
        <strain evidence="3">DV1</strain>
        <tissue evidence="3">Whole organism</tissue>
    </source>
</reference>
<feature type="compositionally biased region" description="Basic residues" evidence="1">
    <location>
        <begin position="519"/>
        <end position="528"/>
    </location>
</feature>
<evidence type="ECO:0000313" key="4">
    <source>
        <dbReference type="Proteomes" id="UP000215902"/>
    </source>
</evidence>
<dbReference type="InterPro" id="IPR052805">
    <property type="entry name" value="GEF_Ubiquitin-Prot_Reg"/>
</dbReference>
<feature type="domain" description="F-box" evidence="2">
    <location>
        <begin position="70"/>
        <end position="116"/>
    </location>
</feature>
<dbReference type="PANTHER" id="PTHR46857:SF2">
    <property type="entry name" value="F-BOX ONLY PROTEIN 16"/>
    <property type="match status" value="1"/>
</dbReference>
<dbReference type="PANTHER" id="PTHR46857">
    <property type="entry name" value="EPITHELIAL CELL-TRANSFORMING SEQUENCE 2 ONCOGENE-LIKE"/>
    <property type="match status" value="1"/>
</dbReference>
<dbReference type="STRING" id="282301.A0A267EK19"/>
<organism evidence="3 4">
    <name type="scientific">Macrostomum lignano</name>
    <dbReference type="NCBI Taxonomy" id="282301"/>
    <lineage>
        <taxon>Eukaryota</taxon>
        <taxon>Metazoa</taxon>
        <taxon>Spiralia</taxon>
        <taxon>Lophotrochozoa</taxon>
        <taxon>Platyhelminthes</taxon>
        <taxon>Rhabditophora</taxon>
        <taxon>Macrostomorpha</taxon>
        <taxon>Macrostomida</taxon>
        <taxon>Macrostomidae</taxon>
        <taxon>Macrostomum</taxon>
    </lineage>
</organism>
<dbReference type="OrthoDB" id="10257471at2759"/>